<dbReference type="AlphaFoldDB" id="A0A964E0V4"/>
<name>A0A964E0V4_9PROT</name>
<comment type="caution">
    <text evidence="5">The sequence shown here is derived from an EMBL/GenBank/DDBJ whole genome shotgun (WGS) entry which is preliminary data.</text>
</comment>
<gene>
    <name evidence="5" type="ORF">ASILVAE211_20280</name>
</gene>
<dbReference type="InterPro" id="IPR000415">
    <property type="entry name" value="Nitroreductase-like"/>
</dbReference>
<protein>
    <submittedName>
        <fullName evidence="5">Nitroreductase</fullName>
    </submittedName>
</protein>
<dbReference type="CDD" id="cd02136">
    <property type="entry name" value="PnbA_NfnB-like"/>
    <property type="match status" value="1"/>
</dbReference>
<dbReference type="Gene3D" id="3.40.109.10">
    <property type="entry name" value="NADH Oxidase"/>
    <property type="match status" value="1"/>
</dbReference>
<evidence type="ECO:0000256" key="2">
    <source>
        <dbReference type="ARBA" id="ARBA00022643"/>
    </source>
</evidence>
<dbReference type="PANTHER" id="PTHR23026:SF90">
    <property type="entry name" value="IODOTYROSINE DEIODINASE 1"/>
    <property type="match status" value="1"/>
</dbReference>
<keyword evidence="2" id="KW-0288">FMN</keyword>
<keyword evidence="1" id="KW-0285">Flavoprotein</keyword>
<feature type="domain" description="Nitroreductase" evidence="4">
    <location>
        <begin position="23"/>
        <end position="211"/>
    </location>
</feature>
<reference evidence="5" key="2">
    <citation type="submission" date="2021-01" db="EMBL/GenBank/DDBJ databases">
        <authorList>
            <person name="Mieszkin S."/>
            <person name="Pouder E."/>
            <person name="Alain K."/>
        </authorList>
    </citation>
    <scope>NUCLEOTIDE SEQUENCE</scope>
    <source>
        <strain evidence="5">HW T2.11</strain>
    </source>
</reference>
<dbReference type="PANTHER" id="PTHR23026">
    <property type="entry name" value="NADPH NITROREDUCTASE"/>
    <property type="match status" value="1"/>
</dbReference>
<dbReference type="InterPro" id="IPR050627">
    <property type="entry name" value="Nitroreductase/BluB"/>
</dbReference>
<evidence type="ECO:0000259" key="4">
    <source>
        <dbReference type="Pfam" id="PF00881"/>
    </source>
</evidence>
<evidence type="ECO:0000256" key="3">
    <source>
        <dbReference type="ARBA" id="ARBA00023002"/>
    </source>
</evidence>
<accession>A0A964E0V4</accession>
<dbReference type="EMBL" id="JAESVB010000014">
    <property type="protein sequence ID" value="MCB8877544.1"/>
    <property type="molecule type" value="Genomic_DNA"/>
</dbReference>
<keyword evidence="6" id="KW-1185">Reference proteome</keyword>
<dbReference type="Proteomes" id="UP000708298">
    <property type="component" value="Unassembled WGS sequence"/>
</dbReference>
<evidence type="ECO:0000313" key="5">
    <source>
        <dbReference type="EMBL" id="MCB8877544.1"/>
    </source>
</evidence>
<evidence type="ECO:0000256" key="1">
    <source>
        <dbReference type="ARBA" id="ARBA00022630"/>
    </source>
</evidence>
<dbReference type="InterPro" id="IPR029479">
    <property type="entry name" value="Nitroreductase"/>
</dbReference>
<dbReference type="RefSeq" id="WP_227323192.1">
    <property type="nucleotide sequence ID" value="NZ_JAESVB010000014.1"/>
</dbReference>
<sequence length="235" mass="25648">MAKTSTGPETDSPKRSVSEIVDARLSVRAFLADPVDADIVSDILIRAARAPSGGNLQPWTVHIVQGQTLTALKTAMAKLCFDRPDGDPMPTPFYPATLSPAHMARRIENGARLYAALGIDRDDKAARKAWIDENVQFFGAPLGLFFLMHRDFGPYQWLDLGIYMQTVMLLLGEAGLDTCPQADWAMYAPTIEAMLGLPSSLTLICGMAVGYRDESAPINQVRTMRASPFFPNGEA</sequence>
<proteinExistence type="predicted"/>
<organism evidence="5 6">
    <name type="scientific">Acidisoma silvae</name>
    <dbReference type="NCBI Taxonomy" id="2802396"/>
    <lineage>
        <taxon>Bacteria</taxon>
        <taxon>Pseudomonadati</taxon>
        <taxon>Pseudomonadota</taxon>
        <taxon>Alphaproteobacteria</taxon>
        <taxon>Acetobacterales</taxon>
        <taxon>Acidocellaceae</taxon>
        <taxon>Acidisoma</taxon>
    </lineage>
</organism>
<dbReference type="Pfam" id="PF00881">
    <property type="entry name" value="Nitroreductase"/>
    <property type="match status" value="1"/>
</dbReference>
<dbReference type="SUPFAM" id="SSF55469">
    <property type="entry name" value="FMN-dependent nitroreductase-like"/>
    <property type="match status" value="1"/>
</dbReference>
<dbReference type="GO" id="GO:0016491">
    <property type="term" value="F:oxidoreductase activity"/>
    <property type="evidence" value="ECO:0007669"/>
    <property type="project" value="UniProtKB-KW"/>
</dbReference>
<evidence type="ECO:0000313" key="6">
    <source>
        <dbReference type="Proteomes" id="UP000708298"/>
    </source>
</evidence>
<reference evidence="5" key="1">
    <citation type="journal article" date="2021" name="Microorganisms">
        <title>Acidisoma silvae sp. nov. and Acidisomacellulosilytica sp. nov., Two Acidophilic Bacteria Isolated from Decaying Wood, Hydrolyzing Cellulose and Producing Poly-3-hydroxybutyrate.</title>
        <authorList>
            <person name="Mieszkin S."/>
            <person name="Pouder E."/>
            <person name="Uroz S."/>
            <person name="Simon-Colin C."/>
            <person name="Alain K."/>
        </authorList>
    </citation>
    <scope>NUCLEOTIDE SEQUENCE</scope>
    <source>
        <strain evidence="5">HW T2.11</strain>
    </source>
</reference>
<keyword evidence="3" id="KW-0560">Oxidoreductase</keyword>